<evidence type="ECO:0000256" key="2">
    <source>
        <dbReference type="ARBA" id="ARBA00022448"/>
    </source>
</evidence>
<evidence type="ECO:0000256" key="6">
    <source>
        <dbReference type="SAM" id="Phobius"/>
    </source>
</evidence>
<dbReference type="InterPro" id="IPR001958">
    <property type="entry name" value="Tet-R_TetA/multi-R_MdtG-like"/>
</dbReference>
<feature type="transmembrane region" description="Helical" evidence="6">
    <location>
        <begin position="236"/>
        <end position="258"/>
    </location>
</feature>
<dbReference type="PRINTS" id="PR01035">
    <property type="entry name" value="TCRTETA"/>
</dbReference>
<dbReference type="EMBL" id="NMOS02000008">
    <property type="protein sequence ID" value="RDH40480.1"/>
    <property type="molecule type" value="Genomic_DNA"/>
</dbReference>
<dbReference type="Gene3D" id="1.20.1250.20">
    <property type="entry name" value="MFS general substrate transporter like domains"/>
    <property type="match status" value="1"/>
</dbReference>
<dbReference type="InterPro" id="IPR011701">
    <property type="entry name" value="MFS"/>
</dbReference>
<feature type="transmembrane region" description="Helical" evidence="6">
    <location>
        <begin position="15"/>
        <end position="33"/>
    </location>
</feature>
<feature type="transmembrane region" description="Helical" evidence="6">
    <location>
        <begin position="53"/>
        <end position="74"/>
    </location>
</feature>
<evidence type="ECO:0000256" key="4">
    <source>
        <dbReference type="ARBA" id="ARBA00022989"/>
    </source>
</evidence>
<feature type="transmembrane region" description="Helical" evidence="6">
    <location>
        <begin position="183"/>
        <end position="204"/>
    </location>
</feature>
<evidence type="ECO:0000259" key="7">
    <source>
        <dbReference type="PROSITE" id="PS50850"/>
    </source>
</evidence>
<comment type="caution">
    <text evidence="8">The sequence shown here is derived from an EMBL/GenBank/DDBJ whole genome shotgun (WGS) entry which is preliminary data.</text>
</comment>
<reference evidence="8 9" key="1">
    <citation type="journal article" date="2017" name="Int. J. Syst. Evol. Microbiol.">
        <title>Aquarickettsiella crustaci n. gen. n. sp. (Gammaproteobacteria: Legionellales: Coxiellaceae); a bacterial pathogen of the freshwater crustacean: Gammarus fossarum (Malacostraca: Amphipoda).</title>
        <authorList>
            <person name="Bojko J."/>
            <person name="Dunn A.M."/>
            <person name="Stebbing P.D."/>
            <person name="Van Aerle R."/>
            <person name="Bacela-Spychalska K."/>
            <person name="Bean T.P."/>
            <person name="Stentiford G.D."/>
        </authorList>
    </citation>
    <scope>NUCLEOTIDE SEQUENCE [LARGE SCALE GENOMIC DNA]</scope>
    <source>
        <strain evidence="8">RA15029</strain>
    </source>
</reference>
<feature type="transmembrane region" description="Helical" evidence="6">
    <location>
        <begin position="111"/>
        <end position="131"/>
    </location>
</feature>
<dbReference type="InterPro" id="IPR020846">
    <property type="entry name" value="MFS_dom"/>
</dbReference>
<keyword evidence="3 6" id="KW-0812">Transmembrane</keyword>
<keyword evidence="9" id="KW-1185">Reference proteome</keyword>
<dbReference type="GO" id="GO:0016020">
    <property type="term" value="C:membrane"/>
    <property type="evidence" value="ECO:0007669"/>
    <property type="project" value="UniProtKB-SubCell"/>
</dbReference>
<feature type="transmembrane region" description="Helical" evidence="6">
    <location>
        <begin position="270"/>
        <end position="291"/>
    </location>
</feature>
<feature type="transmembrane region" description="Helical" evidence="6">
    <location>
        <begin position="152"/>
        <end position="171"/>
    </location>
</feature>
<comment type="subcellular location">
    <subcellularLocation>
        <location evidence="1">Membrane</location>
        <topology evidence="1">Multi-pass membrane protein</topology>
    </subcellularLocation>
</comment>
<keyword evidence="2" id="KW-0813">Transport</keyword>
<feature type="transmembrane region" description="Helical" evidence="6">
    <location>
        <begin position="86"/>
        <end position="105"/>
    </location>
</feature>
<dbReference type="AlphaFoldDB" id="A0A370CIU6"/>
<dbReference type="PROSITE" id="PS50850">
    <property type="entry name" value="MFS"/>
    <property type="match status" value="1"/>
</dbReference>
<dbReference type="Pfam" id="PF07690">
    <property type="entry name" value="MFS_1"/>
    <property type="match status" value="1"/>
</dbReference>
<dbReference type="SUPFAM" id="SSF103473">
    <property type="entry name" value="MFS general substrate transporter"/>
    <property type="match status" value="1"/>
</dbReference>
<gene>
    <name evidence="8" type="ORF">CFE62_003735</name>
</gene>
<dbReference type="Proteomes" id="UP000226429">
    <property type="component" value="Unassembled WGS sequence"/>
</dbReference>
<dbReference type="InterPro" id="IPR036259">
    <property type="entry name" value="MFS_trans_sf"/>
</dbReference>
<dbReference type="GO" id="GO:0022857">
    <property type="term" value="F:transmembrane transporter activity"/>
    <property type="evidence" value="ECO:0007669"/>
    <property type="project" value="InterPro"/>
</dbReference>
<feature type="transmembrane region" description="Helical" evidence="6">
    <location>
        <begin position="363"/>
        <end position="384"/>
    </location>
</feature>
<dbReference type="PANTHER" id="PTHR23504">
    <property type="entry name" value="MAJOR FACILITATOR SUPERFAMILY DOMAIN-CONTAINING PROTEIN 10"/>
    <property type="match status" value="1"/>
</dbReference>
<keyword evidence="5 6" id="KW-0472">Membrane</keyword>
<keyword evidence="4 6" id="KW-1133">Transmembrane helix</keyword>
<organism evidence="8 9">
    <name type="scientific">Candidatus Aquirickettsiella gammari</name>
    <dbReference type="NCBI Taxonomy" id="2016198"/>
    <lineage>
        <taxon>Bacteria</taxon>
        <taxon>Pseudomonadati</taxon>
        <taxon>Pseudomonadota</taxon>
        <taxon>Gammaproteobacteria</taxon>
        <taxon>Legionellales</taxon>
        <taxon>Coxiellaceae</taxon>
        <taxon>Candidatus Aquirickettsiella</taxon>
    </lineage>
</organism>
<feature type="transmembrane region" description="Helical" evidence="6">
    <location>
        <begin position="303"/>
        <end position="323"/>
    </location>
</feature>
<sequence>MLTDSTENKVETNKIFGQLILIHIIVLLTYIGLSLPYSIFPSLFAANKSNISILQYSLLISIYPLGQAIGMVIFGNISDTSGRKKVLLFTLCGAMITYLFSGVLIATHSYILLTIIRFFCGMFEGNYSIALSVVHDLAQRPGKTKVKWFGRINIALTLGFIIGPFLGSIFSDKNIISWFDYSTPFYLAALITVATYIAVKIFFIETLDQKTFFRNRWGMILKTSINRIFFCLKKPIINSLILINLFITISTDILYQFIPVYLVHKWNSSQKILAFAIFILSIGKIAGNGYLINVFDKVIKNSLITIALGLIMLFLITLELIFSNDTYRYLGLLFLLGICIAIIITNMSVIISNSTSTQTQGTVLSVSQSLRILIGALFCNVAALTCYVSFSAPFILSITFSGVALLTIFLFSKKYSYLEIKCVESTY</sequence>
<evidence type="ECO:0000256" key="5">
    <source>
        <dbReference type="ARBA" id="ARBA00023136"/>
    </source>
</evidence>
<evidence type="ECO:0000256" key="1">
    <source>
        <dbReference type="ARBA" id="ARBA00004141"/>
    </source>
</evidence>
<name>A0A370CIU6_9COXI</name>
<feature type="transmembrane region" description="Helical" evidence="6">
    <location>
        <begin position="329"/>
        <end position="351"/>
    </location>
</feature>
<protein>
    <submittedName>
        <fullName evidence="8">MFS transporter</fullName>
    </submittedName>
</protein>
<evidence type="ECO:0000313" key="9">
    <source>
        <dbReference type="Proteomes" id="UP000226429"/>
    </source>
</evidence>
<feature type="transmembrane region" description="Helical" evidence="6">
    <location>
        <begin position="390"/>
        <end position="411"/>
    </location>
</feature>
<evidence type="ECO:0000313" key="8">
    <source>
        <dbReference type="EMBL" id="RDH40480.1"/>
    </source>
</evidence>
<proteinExistence type="predicted"/>
<evidence type="ECO:0000256" key="3">
    <source>
        <dbReference type="ARBA" id="ARBA00022692"/>
    </source>
</evidence>
<dbReference type="PANTHER" id="PTHR23504:SF15">
    <property type="entry name" value="MAJOR FACILITATOR SUPERFAMILY (MFS) PROFILE DOMAIN-CONTAINING PROTEIN"/>
    <property type="match status" value="1"/>
</dbReference>
<feature type="domain" description="Major facilitator superfamily (MFS) profile" evidence="7">
    <location>
        <begin position="18"/>
        <end position="416"/>
    </location>
</feature>
<reference evidence="8 9" key="2">
    <citation type="journal article" date="2018" name="J. Invertebr. Pathol.">
        <title>'Candidatus Aquirickettsiella gammari' (Gammaproteobacteria: Legionellales: Coxiellaceae): A bacterial pathogen of the freshwater crustacean Gammarus fossarum (Malacostraca: Amphipoda).</title>
        <authorList>
            <person name="Bojko J."/>
            <person name="Dunn A.M."/>
            <person name="Stebbing P.D."/>
            <person name="van Aerle R."/>
            <person name="Bacela-Spychalska K."/>
            <person name="Bean T.P."/>
            <person name="Urrutia A."/>
            <person name="Stentiford G.D."/>
        </authorList>
    </citation>
    <scope>NUCLEOTIDE SEQUENCE [LARGE SCALE GENOMIC DNA]</scope>
    <source>
        <strain evidence="8">RA15029</strain>
    </source>
</reference>
<accession>A0A370CIU6</accession>